<dbReference type="Proteomes" id="UP000286134">
    <property type="component" value="Unassembled WGS sequence"/>
</dbReference>
<protein>
    <submittedName>
        <fullName evidence="3">Smad nuclear-interacting protein 1</fullName>
    </submittedName>
</protein>
<comment type="caution">
    <text evidence="3">The sequence shown here is derived from an EMBL/GenBank/DDBJ whole genome shotgun (WGS) entry which is preliminary data.</text>
</comment>
<feature type="region of interest" description="Disordered" evidence="1">
    <location>
        <begin position="1"/>
        <end position="128"/>
    </location>
</feature>
<dbReference type="STRING" id="212602.A0A420HSG9"/>
<feature type="compositionally biased region" description="Basic residues" evidence="1">
    <location>
        <begin position="38"/>
        <end position="48"/>
    </location>
</feature>
<evidence type="ECO:0000313" key="4">
    <source>
        <dbReference type="Proteomes" id="UP000286134"/>
    </source>
</evidence>
<evidence type="ECO:0000256" key="1">
    <source>
        <dbReference type="SAM" id="MobiDB-lite"/>
    </source>
</evidence>
<evidence type="ECO:0000313" key="3">
    <source>
        <dbReference type="EMBL" id="RKF60363.1"/>
    </source>
</evidence>
<dbReference type="Pfam" id="PF00498">
    <property type="entry name" value="FHA"/>
    <property type="match status" value="1"/>
</dbReference>
<dbReference type="InterPro" id="IPR008984">
    <property type="entry name" value="SMAD_FHA_dom_sf"/>
</dbReference>
<feature type="domain" description="FHA" evidence="2">
    <location>
        <begin position="190"/>
        <end position="253"/>
    </location>
</feature>
<proteinExistence type="predicted"/>
<feature type="compositionally biased region" description="Basic and acidic residues" evidence="1">
    <location>
        <begin position="14"/>
        <end position="37"/>
    </location>
</feature>
<dbReference type="PANTHER" id="PTHR23308">
    <property type="entry name" value="NUCLEAR INHIBITOR OF PROTEIN PHOSPHATASE-1"/>
    <property type="match status" value="1"/>
</dbReference>
<dbReference type="OrthoDB" id="10060449at2759"/>
<name>A0A420HSG9_9PEZI</name>
<dbReference type="PROSITE" id="PS50006">
    <property type="entry name" value="FHA_DOMAIN"/>
    <property type="match status" value="1"/>
</dbReference>
<reference evidence="3 4" key="1">
    <citation type="journal article" date="2018" name="BMC Genomics">
        <title>Comparative genome analyses reveal sequence features reflecting distinct modes of host-adaptation between dicot and monocot powdery mildew.</title>
        <authorList>
            <person name="Wu Y."/>
            <person name="Ma X."/>
            <person name="Pan Z."/>
            <person name="Kale S.D."/>
            <person name="Song Y."/>
            <person name="King H."/>
            <person name="Zhang Q."/>
            <person name="Presley C."/>
            <person name="Deng X."/>
            <person name="Wei C.I."/>
            <person name="Xiao S."/>
        </authorList>
    </citation>
    <scope>NUCLEOTIDE SEQUENCE [LARGE SCALE GENOMIC DNA]</scope>
    <source>
        <strain evidence="3">UMSG2</strain>
    </source>
</reference>
<dbReference type="EMBL" id="MCFK01005178">
    <property type="protein sequence ID" value="RKF60363.1"/>
    <property type="molecule type" value="Genomic_DNA"/>
</dbReference>
<sequence>MGSRKHRYRSPSVDSKDERKSRQSYRRRSESIDEDRSRHYRSKHKRERTHSPSPSSSHRQKSYREISSYSSRHRNSTNQNSRHAIEKVSQSKELFSSSKAIVSHQTGSHIRQINLDRDNDKPKKEKPNFAPTGLLAAESNSVIQADGSAIVLKYHEPTEARKSTTDEWRMYVFKGSDILETIELNRKSCWLVGRDQLVVDVIAEHPSVSKQHAVIQFRYVQKSDEFGIQSGRVKPYVIDLDSANGTLLNKDEIPKSRYLELRDKDMLQFAHSSREYVLMLTPKI</sequence>
<dbReference type="SMART" id="SM00240">
    <property type="entry name" value="FHA"/>
    <property type="match status" value="1"/>
</dbReference>
<dbReference type="InterPro" id="IPR050923">
    <property type="entry name" value="Cell_Proc_Reg/RNA_Proc"/>
</dbReference>
<dbReference type="SUPFAM" id="SSF49879">
    <property type="entry name" value="SMAD/FHA domain"/>
    <property type="match status" value="1"/>
</dbReference>
<feature type="compositionally biased region" description="Polar residues" evidence="1">
    <location>
        <begin position="91"/>
        <end position="111"/>
    </location>
</feature>
<organism evidence="3 4">
    <name type="scientific">Erysiphe neolycopersici</name>
    <dbReference type="NCBI Taxonomy" id="212602"/>
    <lineage>
        <taxon>Eukaryota</taxon>
        <taxon>Fungi</taxon>
        <taxon>Dikarya</taxon>
        <taxon>Ascomycota</taxon>
        <taxon>Pezizomycotina</taxon>
        <taxon>Leotiomycetes</taxon>
        <taxon>Erysiphales</taxon>
        <taxon>Erysiphaceae</taxon>
        <taxon>Erysiphe</taxon>
    </lineage>
</organism>
<feature type="compositionally biased region" description="Polar residues" evidence="1">
    <location>
        <begin position="65"/>
        <end position="82"/>
    </location>
</feature>
<dbReference type="AlphaFoldDB" id="A0A420HSG9"/>
<evidence type="ECO:0000259" key="2">
    <source>
        <dbReference type="PROSITE" id="PS50006"/>
    </source>
</evidence>
<dbReference type="CDD" id="cd22676">
    <property type="entry name" value="FHA_SNIP1_DDL-like"/>
    <property type="match status" value="1"/>
</dbReference>
<keyword evidence="4" id="KW-1185">Reference proteome</keyword>
<dbReference type="InterPro" id="IPR000253">
    <property type="entry name" value="FHA_dom"/>
</dbReference>
<gene>
    <name evidence="3" type="ORF">OnM2_051002</name>
</gene>
<dbReference type="Gene3D" id="2.60.200.20">
    <property type="match status" value="1"/>
</dbReference>
<feature type="compositionally biased region" description="Basic and acidic residues" evidence="1">
    <location>
        <begin position="114"/>
        <end position="127"/>
    </location>
</feature>
<dbReference type="FunFam" id="2.60.200.20:FF:000038">
    <property type="entry name" value="FHA domain-containing protein SNIP1"/>
    <property type="match status" value="1"/>
</dbReference>
<accession>A0A420HSG9</accession>